<evidence type="ECO:0000313" key="1">
    <source>
        <dbReference type="EMBL" id="KAK7019642.1"/>
    </source>
</evidence>
<protein>
    <submittedName>
        <fullName evidence="1">Uncharacterized protein</fullName>
    </submittedName>
</protein>
<comment type="caution">
    <text evidence="1">The sequence shown here is derived from an EMBL/GenBank/DDBJ whole genome shotgun (WGS) entry which is preliminary data.</text>
</comment>
<reference evidence="1 2" key="1">
    <citation type="submission" date="2024-01" db="EMBL/GenBank/DDBJ databases">
        <title>A draft genome for a cacao thread blight-causing isolate of Paramarasmius palmivorus.</title>
        <authorList>
            <person name="Baruah I.K."/>
            <person name="Bukari Y."/>
            <person name="Amoako-Attah I."/>
            <person name="Meinhardt L.W."/>
            <person name="Bailey B.A."/>
            <person name="Cohen S.P."/>
        </authorList>
    </citation>
    <scope>NUCLEOTIDE SEQUENCE [LARGE SCALE GENOMIC DNA]</scope>
    <source>
        <strain evidence="1 2">GH-12</strain>
    </source>
</reference>
<dbReference type="AlphaFoldDB" id="A0AAW0B1A8"/>
<dbReference type="EMBL" id="JAYKXP010000206">
    <property type="protein sequence ID" value="KAK7019642.1"/>
    <property type="molecule type" value="Genomic_DNA"/>
</dbReference>
<dbReference type="Proteomes" id="UP001383192">
    <property type="component" value="Unassembled WGS sequence"/>
</dbReference>
<proteinExistence type="predicted"/>
<gene>
    <name evidence="1" type="ORF">VNI00_018027</name>
</gene>
<name>A0AAW0B1A8_9AGAR</name>
<evidence type="ECO:0000313" key="2">
    <source>
        <dbReference type="Proteomes" id="UP001383192"/>
    </source>
</evidence>
<organism evidence="1 2">
    <name type="scientific">Paramarasmius palmivorus</name>
    <dbReference type="NCBI Taxonomy" id="297713"/>
    <lineage>
        <taxon>Eukaryota</taxon>
        <taxon>Fungi</taxon>
        <taxon>Dikarya</taxon>
        <taxon>Basidiomycota</taxon>
        <taxon>Agaricomycotina</taxon>
        <taxon>Agaricomycetes</taxon>
        <taxon>Agaricomycetidae</taxon>
        <taxon>Agaricales</taxon>
        <taxon>Marasmiineae</taxon>
        <taxon>Marasmiaceae</taxon>
        <taxon>Paramarasmius</taxon>
    </lineage>
</organism>
<accession>A0AAW0B1A8</accession>
<sequence length="182" mass="19948">MEFFNRVVDMYPRQSDGLLGTLHGGQRSVLDLEMFLLRNLAEFSVHFQRNFPDVSLLSARFRANVDLVVATLDASVVNGRTRQVVGDLCRCPPGESAMERDLSSLSLSDLWAAEVDRLQGFIAVQRATKLDASAAVYDACTLDWMKHSLGSFLGVEMVQGLALYARSRYVIGAVADVVGSSA</sequence>
<keyword evidence="2" id="KW-1185">Reference proteome</keyword>